<feature type="transmembrane region" description="Helical" evidence="7">
    <location>
        <begin position="373"/>
        <end position="394"/>
    </location>
</feature>
<dbReference type="OrthoDB" id="28755at2759"/>
<dbReference type="PANTHER" id="PTHR19432:SF91">
    <property type="entry name" value="GENERAL ALPHA-GLUCOSIDE PERMEASE"/>
    <property type="match status" value="1"/>
</dbReference>
<evidence type="ECO:0000256" key="2">
    <source>
        <dbReference type="ARBA" id="ARBA00022448"/>
    </source>
</evidence>
<dbReference type="Pfam" id="PF13347">
    <property type="entry name" value="MFS_2"/>
    <property type="match status" value="1"/>
</dbReference>
<feature type="compositionally biased region" description="Low complexity" evidence="6">
    <location>
        <begin position="453"/>
        <end position="462"/>
    </location>
</feature>
<gene>
    <name evidence="8" type="ORF">FA10DRAFT_264958</name>
</gene>
<feature type="region of interest" description="Disordered" evidence="6">
    <location>
        <begin position="429"/>
        <end position="562"/>
    </location>
</feature>
<comment type="subcellular location">
    <subcellularLocation>
        <location evidence="1">Membrane</location>
        <topology evidence="1">Multi-pass membrane protein</topology>
    </subcellularLocation>
</comment>
<dbReference type="PANTHER" id="PTHR19432">
    <property type="entry name" value="SUGAR TRANSPORTER"/>
    <property type="match status" value="1"/>
</dbReference>
<dbReference type="InParanoid" id="A0A316YY42"/>
<dbReference type="GeneID" id="37042774"/>
<keyword evidence="9" id="KW-1185">Reference proteome</keyword>
<dbReference type="Proteomes" id="UP000245768">
    <property type="component" value="Unassembled WGS sequence"/>
</dbReference>
<feature type="transmembrane region" description="Helical" evidence="7">
    <location>
        <begin position="621"/>
        <end position="642"/>
    </location>
</feature>
<keyword evidence="3 7" id="KW-0812">Transmembrane</keyword>
<feature type="transmembrane region" description="Helical" evidence="7">
    <location>
        <begin position="312"/>
        <end position="332"/>
    </location>
</feature>
<dbReference type="Gene3D" id="1.20.1250.20">
    <property type="entry name" value="MFS general substrate transporter like domains"/>
    <property type="match status" value="1"/>
</dbReference>
<evidence type="ECO:0000313" key="8">
    <source>
        <dbReference type="EMBL" id="PWN94430.1"/>
    </source>
</evidence>
<dbReference type="EMBL" id="KZ819634">
    <property type="protein sequence ID" value="PWN94430.1"/>
    <property type="molecule type" value="Genomic_DNA"/>
</dbReference>
<feature type="transmembrane region" description="Helical" evidence="7">
    <location>
        <begin position="143"/>
        <end position="163"/>
    </location>
</feature>
<evidence type="ECO:0000256" key="7">
    <source>
        <dbReference type="SAM" id="Phobius"/>
    </source>
</evidence>
<organism evidence="8 9">
    <name type="scientific">Acaromyces ingoldii</name>
    <dbReference type="NCBI Taxonomy" id="215250"/>
    <lineage>
        <taxon>Eukaryota</taxon>
        <taxon>Fungi</taxon>
        <taxon>Dikarya</taxon>
        <taxon>Basidiomycota</taxon>
        <taxon>Ustilaginomycotina</taxon>
        <taxon>Exobasidiomycetes</taxon>
        <taxon>Exobasidiales</taxon>
        <taxon>Cryptobasidiaceae</taxon>
        <taxon>Acaromyces</taxon>
    </lineage>
</organism>
<dbReference type="GO" id="GO:0005886">
    <property type="term" value="C:plasma membrane"/>
    <property type="evidence" value="ECO:0007669"/>
    <property type="project" value="TreeGrafter"/>
</dbReference>
<keyword evidence="5 7" id="KW-0472">Membrane</keyword>
<dbReference type="InterPro" id="IPR036259">
    <property type="entry name" value="MFS_trans_sf"/>
</dbReference>
<feature type="compositionally biased region" description="Basic and acidic residues" evidence="6">
    <location>
        <begin position="534"/>
        <end position="544"/>
    </location>
</feature>
<feature type="transmembrane region" description="Helical" evidence="7">
    <location>
        <begin position="104"/>
        <end position="123"/>
    </location>
</feature>
<reference evidence="8 9" key="1">
    <citation type="journal article" date="2018" name="Mol. Biol. Evol.">
        <title>Broad Genomic Sampling Reveals a Smut Pathogenic Ancestry of the Fungal Clade Ustilaginomycotina.</title>
        <authorList>
            <person name="Kijpornyongpan T."/>
            <person name="Mondo S.J."/>
            <person name="Barry K."/>
            <person name="Sandor L."/>
            <person name="Lee J."/>
            <person name="Lipzen A."/>
            <person name="Pangilinan J."/>
            <person name="LaButti K."/>
            <person name="Hainaut M."/>
            <person name="Henrissat B."/>
            <person name="Grigoriev I.V."/>
            <person name="Spatafora J.W."/>
            <person name="Aime M.C."/>
        </authorList>
    </citation>
    <scope>NUCLEOTIDE SEQUENCE [LARGE SCALE GENOMIC DNA]</scope>
    <source>
        <strain evidence="8 9">MCA 4198</strain>
    </source>
</reference>
<dbReference type="AlphaFoldDB" id="A0A316YY42"/>
<feature type="compositionally biased region" description="Basic residues" evidence="6">
    <location>
        <begin position="545"/>
        <end position="559"/>
    </location>
</feature>
<feature type="transmembrane region" description="Helical" evidence="7">
    <location>
        <begin position="20"/>
        <end position="45"/>
    </location>
</feature>
<keyword evidence="2" id="KW-0813">Transport</keyword>
<evidence type="ECO:0000256" key="3">
    <source>
        <dbReference type="ARBA" id="ARBA00022692"/>
    </source>
</evidence>
<feature type="transmembrane region" description="Helical" evidence="7">
    <location>
        <begin position="270"/>
        <end position="292"/>
    </location>
</feature>
<name>A0A316YY42_9BASI</name>
<feature type="compositionally biased region" description="Acidic residues" evidence="6">
    <location>
        <begin position="520"/>
        <end position="533"/>
    </location>
</feature>
<evidence type="ECO:0000313" key="9">
    <source>
        <dbReference type="Proteomes" id="UP000245768"/>
    </source>
</evidence>
<feature type="transmembrane region" description="Helical" evidence="7">
    <location>
        <begin position="566"/>
        <end position="592"/>
    </location>
</feature>
<feature type="transmembrane region" description="Helical" evidence="7">
    <location>
        <begin position="198"/>
        <end position="217"/>
    </location>
</feature>
<evidence type="ECO:0000256" key="5">
    <source>
        <dbReference type="ARBA" id="ARBA00023136"/>
    </source>
</evidence>
<evidence type="ECO:0000256" key="6">
    <source>
        <dbReference type="SAM" id="MobiDB-lite"/>
    </source>
</evidence>
<feature type="transmembrane region" description="Helical" evidence="7">
    <location>
        <begin position="66"/>
        <end position="84"/>
    </location>
</feature>
<proteinExistence type="predicted"/>
<dbReference type="GO" id="GO:0008506">
    <property type="term" value="F:sucrose:proton symporter activity"/>
    <property type="evidence" value="ECO:0007669"/>
    <property type="project" value="TreeGrafter"/>
</dbReference>
<dbReference type="SUPFAM" id="SSF103473">
    <property type="entry name" value="MFS general substrate transporter"/>
    <property type="match status" value="1"/>
</dbReference>
<accession>A0A316YY42</accession>
<evidence type="ECO:0000256" key="4">
    <source>
        <dbReference type="ARBA" id="ARBA00022989"/>
    </source>
</evidence>
<dbReference type="RefSeq" id="XP_025381628.1">
    <property type="nucleotide sequence ID" value="XM_025520858.1"/>
</dbReference>
<protein>
    <submittedName>
        <fullName evidence="8">MFS general substrate transporter</fullName>
    </submittedName>
</protein>
<feature type="transmembrane region" description="Helical" evidence="7">
    <location>
        <begin position="344"/>
        <end position="367"/>
    </location>
</feature>
<evidence type="ECO:0000256" key="1">
    <source>
        <dbReference type="ARBA" id="ARBA00004141"/>
    </source>
</evidence>
<sequence length="650" mass="70299">MGSLGSQCIWSSEMVFGSPYLLHLGLSKSAMAFVFVAGPLSGLIVQPVIGILSDRSTHPWGRRRPMLLAGLALSTVAMLQIGYAKSIASLVFNDVGTREVATRVLAISAIFAIDFSINAVMALDRSLLLDLVPSQHQPLANVWAARLAGAGSILGFFIGQINLSTYPPFSWFPGTSTVGLDESAKAILDETEVQVKCVVLLVVFMLVWTHIVTIFAAKETPLAPSTSSSSSKRSKGIAIIISPLRQTWTEAVETAKMLPRPAWEIFRVQFFAWIAWFPVLFYSTTWIAKIAANSPAHHDSASSVRLGSLGMLMHAIVSIFFTIVSPSLLQLFKRLDLAILRRADHLTAVWAFSNLAFGFVLLSTYLAASTRSIAGAMVVIALTGFPWAFVQFVPNALLGILIQKHDTEESEDGAQGHSDAISMSTVTHTIGHDDEEDPRDGDTSGGRPRPHSRSSSIHAHASQGGEIDGETDEGRKRSSSAHGKHEQEEEDDDEGSAQEVLSFGPRTARDVEDGNSSSSNEDDGEAGNEDEEESLMREGRESNGRRRGRRQKRGKKRSMAQRSGTVLGLHNISLVLPQFLTTVMSTIVFALVDSHQKPVENGTPQKDEDELTRNDGDAIGLVLRIGGVAALVAGIFGLRLAVRHRAALSA</sequence>
<keyword evidence="4 7" id="KW-1133">Transmembrane helix</keyword>